<dbReference type="InterPro" id="IPR006015">
    <property type="entry name" value="Universal_stress_UspA"/>
</dbReference>
<reference evidence="3 4" key="1">
    <citation type="submission" date="2018-06" db="EMBL/GenBank/DDBJ databases">
        <title>The draft genome sequence of Crocinitomix sp. SM1701.</title>
        <authorList>
            <person name="Zhang X."/>
        </authorList>
    </citation>
    <scope>NUCLEOTIDE SEQUENCE [LARGE SCALE GENOMIC DNA]</scope>
    <source>
        <strain evidence="3 4">SM1701</strain>
    </source>
</reference>
<dbReference type="PANTHER" id="PTHR46268">
    <property type="entry name" value="STRESS RESPONSE PROTEIN NHAX"/>
    <property type="match status" value="1"/>
</dbReference>
<dbReference type="Pfam" id="PF00582">
    <property type="entry name" value="Usp"/>
    <property type="match status" value="1"/>
</dbReference>
<protein>
    <recommendedName>
        <fullName evidence="2">UspA domain-containing protein</fullName>
    </recommendedName>
</protein>
<comment type="similarity">
    <text evidence="1">Belongs to the universal stress protein A family.</text>
</comment>
<feature type="domain" description="UspA" evidence="2">
    <location>
        <begin position="22"/>
        <end position="161"/>
    </location>
</feature>
<dbReference type="InterPro" id="IPR006016">
    <property type="entry name" value="UspA"/>
</dbReference>
<comment type="caution">
    <text evidence="3">The sequence shown here is derived from an EMBL/GenBank/DDBJ whole genome shotgun (WGS) entry which is preliminary data.</text>
</comment>
<dbReference type="SUPFAM" id="SSF52402">
    <property type="entry name" value="Adenine nucleotide alpha hydrolases-like"/>
    <property type="match status" value="2"/>
</dbReference>
<dbReference type="CDD" id="cd00293">
    <property type="entry name" value="USP-like"/>
    <property type="match status" value="1"/>
</dbReference>
<evidence type="ECO:0000313" key="3">
    <source>
        <dbReference type="EMBL" id="PZE16464.1"/>
    </source>
</evidence>
<dbReference type="PRINTS" id="PR01438">
    <property type="entry name" value="UNVRSLSTRESS"/>
</dbReference>
<gene>
    <name evidence="3" type="ORF">DNU06_13020</name>
</gene>
<dbReference type="Gene3D" id="3.40.50.12370">
    <property type="match status" value="1"/>
</dbReference>
<evidence type="ECO:0000259" key="2">
    <source>
        <dbReference type="Pfam" id="PF00582"/>
    </source>
</evidence>
<evidence type="ECO:0000256" key="1">
    <source>
        <dbReference type="ARBA" id="ARBA00008791"/>
    </source>
</evidence>
<name>A0A2W1MYJ6_9FLAO</name>
<evidence type="ECO:0000313" key="4">
    <source>
        <dbReference type="Proteomes" id="UP000249248"/>
    </source>
</evidence>
<dbReference type="EMBL" id="QKSB01000008">
    <property type="protein sequence ID" value="PZE16464.1"/>
    <property type="molecule type" value="Genomic_DNA"/>
</dbReference>
<dbReference type="PANTHER" id="PTHR46268:SF6">
    <property type="entry name" value="UNIVERSAL STRESS PROTEIN UP12"/>
    <property type="match status" value="1"/>
</dbReference>
<sequence>MCSSFDLNFSNFENRKINYLKMKTILVPTDFSENAYKALEYASYLASQIGAKIVVLNSYQIPSGTSNVMINFADILEKDSKEDLAKLLDKLKNIEDFKGVEYIPFSCYGFLTQTIEIASKNHSIDLIVMGTTGASNIKNKIFGSNTLATIKVVDYPIVVVPQETQFSAWKNVILASNEDDSILAVAQKLNDIVGLENVNMDIVSVVPKNEQKADHATLILGLDGYNAQYSFHTEENDSVVEGVLNYTENHASNIIVLHKKSYSFLEGLMHSSVTKKLAMHSKKPLLII</sequence>
<proteinExistence type="inferred from homology"/>
<organism evidence="3 4">
    <name type="scientific">Putridiphycobacter roseus</name>
    <dbReference type="NCBI Taxonomy" id="2219161"/>
    <lineage>
        <taxon>Bacteria</taxon>
        <taxon>Pseudomonadati</taxon>
        <taxon>Bacteroidota</taxon>
        <taxon>Flavobacteriia</taxon>
        <taxon>Flavobacteriales</taxon>
        <taxon>Crocinitomicaceae</taxon>
        <taxon>Putridiphycobacter</taxon>
    </lineage>
</organism>
<keyword evidence="4" id="KW-1185">Reference proteome</keyword>
<dbReference type="Proteomes" id="UP000249248">
    <property type="component" value="Unassembled WGS sequence"/>
</dbReference>
<accession>A0A2W1MYJ6</accession>
<dbReference type="AlphaFoldDB" id="A0A2W1MYJ6"/>